<keyword evidence="3" id="KW-0812">Transmembrane</keyword>
<dbReference type="InterPro" id="IPR037055">
    <property type="entry name" value="MHC_I-like_Ag-recog_sf"/>
</dbReference>
<feature type="compositionally biased region" description="Low complexity" evidence="10">
    <location>
        <begin position="114"/>
        <end position="125"/>
    </location>
</feature>
<sequence>MPGGDPGEFPGIAPSPPPALPRSLWLLRLPPCATTNLRVPPALLSLRYPHVAVPEPGPGLPQFVSMGSLDGIPSRRRRSERGQAEPQAPGMANAGFWGGKIWEHGNSHGNSMDGSQSSHSHGNSSPDVHVSGKAEHGILTLSCHAYGFYPSTIGISWMKGMKSGIVPNRDSTFHPWAGIEEEREQHRCWVEHLGMPEIGIFSWGGSPCVPSLATLGGPHQPVCAPQISSAAPP</sequence>
<organism evidence="11 12">
    <name type="scientific">Corvus moneduloides</name>
    <name type="common">New Caledonian crow</name>
    <dbReference type="NCBI Taxonomy" id="1196302"/>
    <lineage>
        <taxon>Eukaryota</taxon>
        <taxon>Metazoa</taxon>
        <taxon>Chordata</taxon>
        <taxon>Craniata</taxon>
        <taxon>Vertebrata</taxon>
        <taxon>Euteleostomi</taxon>
        <taxon>Archelosauria</taxon>
        <taxon>Archosauria</taxon>
        <taxon>Dinosauria</taxon>
        <taxon>Saurischia</taxon>
        <taxon>Theropoda</taxon>
        <taxon>Coelurosauria</taxon>
        <taxon>Aves</taxon>
        <taxon>Neognathae</taxon>
        <taxon>Neoaves</taxon>
        <taxon>Telluraves</taxon>
        <taxon>Australaves</taxon>
        <taxon>Passeriformes</taxon>
        <taxon>Corvoidea</taxon>
        <taxon>Corvidae</taxon>
        <taxon>Corvus</taxon>
    </lineage>
</organism>
<evidence type="ECO:0000313" key="12">
    <source>
        <dbReference type="Proteomes" id="UP000694553"/>
    </source>
</evidence>
<keyword evidence="5" id="KW-0391">Immunity</keyword>
<keyword evidence="12" id="KW-1185">Reference proteome</keyword>
<keyword evidence="4" id="KW-0732">Signal</keyword>
<evidence type="ECO:0000256" key="6">
    <source>
        <dbReference type="ARBA" id="ARBA00022989"/>
    </source>
</evidence>
<dbReference type="Gene3D" id="3.30.500.10">
    <property type="entry name" value="MHC class I-like antigen recognition-like"/>
    <property type="match status" value="1"/>
</dbReference>
<keyword evidence="2" id="KW-0490">MHC I</keyword>
<dbReference type="GO" id="GO:0005615">
    <property type="term" value="C:extracellular space"/>
    <property type="evidence" value="ECO:0007669"/>
    <property type="project" value="TreeGrafter"/>
</dbReference>
<accession>A0A8U7NRL7</accession>
<dbReference type="PROSITE" id="PS50835">
    <property type="entry name" value="IG_LIKE"/>
    <property type="match status" value="1"/>
</dbReference>
<accession>A0A8C3DZ46</accession>
<evidence type="ECO:0000256" key="8">
    <source>
        <dbReference type="ARBA" id="ARBA00023157"/>
    </source>
</evidence>
<dbReference type="Proteomes" id="UP000694553">
    <property type="component" value="Unassembled WGS sequence"/>
</dbReference>
<evidence type="ECO:0000256" key="4">
    <source>
        <dbReference type="ARBA" id="ARBA00022729"/>
    </source>
</evidence>
<dbReference type="InterPro" id="IPR007110">
    <property type="entry name" value="Ig-like_dom"/>
</dbReference>
<evidence type="ECO:0000256" key="2">
    <source>
        <dbReference type="ARBA" id="ARBA00022451"/>
    </source>
</evidence>
<dbReference type="PANTHER" id="PTHR16675">
    <property type="entry name" value="MHC CLASS I-RELATED"/>
    <property type="match status" value="1"/>
</dbReference>
<dbReference type="GO" id="GO:0006955">
    <property type="term" value="P:immune response"/>
    <property type="evidence" value="ECO:0007669"/>
    <property type="project" value="TreeGrafter"/>
</dbReference>
<dbReference type="InterPro" id="IPR050208">
    <property type="entry name" value="MHC_class-I_related"/>
</dbReference>
<dbReference type="Ensembl" id="ENSCMUT00000014159.2">
    <property type="protein sequence ID" value="ENSCMUP00000013183.2"/>
    <property type="gene ID" value="ENSCMUG00000008280.2"/>
</dbReference>
<keyword evidence="9" id="KW-0325">Glycoprotein</keyword>
<reference evidence="12" key="1">
    <citation type="submission" date="2019-10" db="EMBL/GenBank/DDBJ databases">
        <title>Corvus moneduloides (New Caledonian crow) genome, bCorMon1, primary haplotype.</title>
        <authorList>
            <person name="Rutz C."/>
            <person name="Fungtammasan C."/>
            <person name="Mountcastle J."/>
            <person name="Formenti G."/>
            <person name="Chow W."/>
            <person name="Howe K."/>
            <person name="Steele M.P."/>
            <person name="Fernandes J."/>
            <person name="Gilbert M.T.P."/>
            <person name="Fedrigo O."/>
            <person name="Jarvis E.D."/>
            <person name="Gemmell N."/>
        </authorList>
    </citation>
    <scope>NUCLEOTIDE SEQUENCE [LARGE SCALE GENOMIC DNA]</scope>
</reference>
<dbReference type="Gene3D" id="2.60.40.10">
    <property type="entry name" value="Immunoglobulins"/>
    <property type="match status" value="1"/>
</dbReference>
<keyword evidence="6" id="KW-1133">Transmembrane helix</keyword>
<dbReference type="GO" id="GO:0002474">
    <property type="term" value="P:antigen processing and presentation of peptide antigen via MHC class I"/>
    <property type="evidence" value="ECO:0007669"/>
    <property type="project" value="UniProtKB-KW"/>
</dbReference>
<dbReference type="SUPFAM" id="SSF48726">
    <property type="entry name" value="Immunoglobulin"/>
    <property type="match status" value="1"/>
</dbReference>
<evidence type="ECO:0000256" key="10">
    <source>
        <dbReference type="SAM" id="MobiDB-lite"/>
    </source>
</evidence>
<name>A0A8C3DZ46_CORMO</name>
<keyword evidence="7" id="KW-0472">Membrane</keyword>
<keyword evidence="8" id="KW-1015">Disulfide bond</keyword>
<dbReference type="GO" id="GO:0042612">
    <property type="term" value="C:MHC class I protein complex"/>
    <property type="evidence" value="ECO:0007669"/>
    <property type="project" value="UniProtKB-KW"/>
</dbReference>
<comment type="subcellular location">
    <subcellularLocation>
        <location evidence="1">Membrane</location>
        <topology evidence="1">Single-pass type I membrane protein</topology>
    </subcellularLocation>
</comment>
<dbReference type="GO" id="GO:0009897">
    <property type="term" value="C:external side of plasma membrane"/>
    <property type="evidence" value="ECO:0007669"/>
    <property type="project" value="TreeGrafter"/>
</dbReference>
<dbReference type="PANTHER" id="PTHR16675:SF242">
    <property type="entry name" value="MAJOR HISTOCOMPATIBILITY COMPLEX CLASS I-RELATED GENE PROTEIN"/>
    <property type="match status" value="1"/>
</dbReference>
<dbReference type="SUPFAM" id="SSF54452">
    <property type="entry name" value="MHC antigen-recognition domain"/>
    <property type="match status" value="1"/>
</dbReference>
<proteinExistence type="predicted"/>
<reference evidence="11" key="3">
    <citation type="submission" date="2025-09" db="UniProtKB">
        <authorList>
            <consortium name="Ensembl"/>
        </authorList>
    </citation>
    <scope>IDENTIFICATION</scope>
</reference>
<evidence type="ECO:0000256" key="9">
    <source>
        <dbReference type="ARBA" id="ARBA00023180"/>
    </source>
</evidence>
<reference evidence="11" key="2">
    <citation type="submission" date="2025-08" db="UniProtKB">
        <authorList>
            <consortium name="Ensembl"/>
        </authorList>
    </citation>
    <scope>IDENTIFICATION</scope>
</reference>
<evidence type="ECO:0000256" key="5">
    <source>
        <dbReference type="ARBA" id="ARBA00022859"/>
    </source>
</evidence>
<dbReference type="InterPro" id="IPR011162">
    <property type="entry name" value="MHC_I/II-like_Ag-recog"/>
</dbReference>
<dbReference type="AlphaFoldDB" id="A0A8C3DZ46"/>
<feature type="region of interest" description="Disordered" evidence="10">
    <location>
        <begin position="57"/>
        <end position="131"/>
    </location>
</feature>
<evidence type="ECO:0000256" key="1">
    <source>
        <dbReference type="ARBA" id="ARBA00004479"/>
    </source>
</evidence>
<evidence type="ECO:0000313" key="11">
    <source>
        <dbReference type="Ensembl" id="ENSCMUP00000013183.2"/>
    </source>
</evidence>
<dbReference type="InterPro" id="IPR013783">
    <property type="entry name" value="Ig-like_fold"/>
</dbReference>
<protein>
    <submittedName>
        <fullName evidence="11">Uncharacterized protein</fullName>
    </submittedName>
</protein>
<dbReference type="InterPro" id="IPR036179">
    <property type="entry name" value="Ig-like_dom_sf"/>
</dbReference>
<evidence type="ECO:0000256" key="7">
    <source>
        <dbReference type="ARBA" id="ARBA00023136"/>
    </source>
</evidence>
<evidence type="ECO:0000256" key="3">
    <source>
        <dbReference type="ARBA" id="ARBA00022692"/>
    </source>
</evidence>